<dbReference type="PROSITE" id="PS50110">
    <property type="entry name" value="RESPONSE_REGULATORY"/>
    <property type="match status" value="2"/>
</dbReference>
<evidence type="ECO:0000313" key="4">
    <source>
        <dbReference type="EMBL" id="GAH72827.1"/>
    </source>
</evidence>
<gene>
    <name evidence="4" type="ORF">S03H2_41795</name>
</gene>
<dbReference type="InterPro" id="IPR058245">
    <property type="entry name" value="NreC/VraR/RcsB-like_REC"/>
</dbReference>
<organism evidence="4">
    <name type="scientific">marine sediment metagenome</name>
    <dbReference type="NCBI Taxonomy" id="412755"/>
    <lineage>
        <taxon>unclassified sequences</taxon>
        <taxon>metagenomes</taxon>
        <taxon>ecological metagenomes</taxon>
    </lineage>
</organism>
<sequence length="224" mass="24902">QAEATARVQRPDVVVLGTIMPRGDAFLFHQWLKQTSRFSDVPILVINARREEELIKGWRREEGMQCEADCFLAKPIEPAALVPRIEKLLDKVTRRIRVLVADDHAMIRDGIRAVLGLQRDMQVVGDAVNGREALEKTIQLSPDVVLMDIVMPVMNGLDATRQICKECPQARVLMLTQYDDEENVLASSQAGALGFIPKTAVSSQLLTGIRSVSQGKQFVNTVAQ</sequence>
<dbReference type="SMART" id="SM00448">
    <property type="entry name" value="REC"/>
    <property type="match status" value="1"/>
</dbReference>
<proteinExistence type="predicted"/>
<comment type="caution">
    <text evidence="4">The sequence shown here is derived from an EMBL/GenBank/DDBJ whole genome shotgun (WGS) entry which is preliminary data.</text>
</comment>
<keyword evidence="1" id="KW-0597">Phosphoprotein</keyword>
<dbReference type="AlphaFoldDB" id="X1HTL7"/>
<evidence type="ECO:0000256" key="1">
    <source>
        <dbReference type="ARBA" id="ARBA00022553"/>
    </source>
</evidence>
<dbReference type="PANTHER" id="PTHR44591">
    <property type="entry name" value="STRESS RESPONSE REGULATOR PROTEIN 1"/>
    <property type="match status" value="1"/>
</dbReference>
<dbReference type="Pfam" id="PF00072">
    <property type="entry name" value="Response_reg"/>
    <property type="match status" value="1"/>
</dbReference>
<feature type="domain" description="Response regulatory" evidence="3">
    <location>
        <begin position="1"/>
        <end position="89"/>
    </location>
</feature>
<dbReference type="GO" id="GO:0000160">
    <property type="term" value="P:phosphorelay signal transduction system"/>
    <property type="evidence" value="ECO:0007669"/>
    <property type="project" value="UniProtKB-KW"/>
</dbReference>
<evidence type="ECO:0000259" key="3">
    <source>
        <dbReference type="PROSITE" id="PS50110"/>
    </source>
</evidence>
<name>X1HTL7_9ZZZZ</name>
<dbReference type="InterPro" id="IPR050595">
    <property type="entry name" value="Bact_response_regulator"/>
</dbReference>
<protein>
    <recommendedName>
        <fullName evidence="3">Response regulatory domain-containing protein</fullName>
    </recommendedName>
</protein>
<feature type="non-terminal residue" evidence="4">
    <location>
        <position position="1"/>
    </location>
</feature>
<dbReference type="InterPro" id="IPR001789">
    <property type="entry name" value="Sig_transdc_resp-reg_receiver"/>
</dbReference>
<dbReference type="Gene3D" id="3.40.50.2300">
    <property type="match status" value="2"/>
</dbReference>
<dbReference type="SUPFAM" id="SSF52172">
    <property type="entry name" value="CheY-like"/>
    <property type="match status" value="2"/>
</dbReference>
<feature type="domain" description="Response regulatory" evidence="3">
    <location>
        <begin position="97"/>
        <end position="213"/>
    </location>
</feature>
<dbReference type="CDD" id="cd17535">
    <property type="entry name" value="REC_NarL-like"/>
    <property type="match status" value="1"/>
</dbReference>
<reference evidence="4" key="1">
    <citation type="journal article" date="2014" name="Front. Microbiol.">
        <title>High frequency of phylogenetically diverse reductive dehalogenase-homologous genes in deep subseafloor sedimentary metagenomes.</title>
        <authorList>
            <person name="Kawai M."/>
            <person name="Futagami T."/>
            <person name="Toyoda A."/>
            <person name="Takaki Y."/>
            <person name="Nishi S."/>
            <person name="Hori S."/>
            <person name="Arai W."/>
            <person name="Tsubouchi T."/>
            <person name="Morono Y."/>
            <person name="Uchiyama I."/>
            <person name="Ito T."/>
            <person name="Fujiyama A."/>
            <person name="Inagaki F."/>
            <person name="Takami H."/>
        </authorList>
    </citation>
    <scope>NUCLEOTIDE SEQUENCE</scope>
    <source>
        <strain evidence="4">Expedition CK06-06</strain>
    </source>
</reference>
<keyword evidence="2" id="KW-0902">Two-component regulatory system</keyword>
<evidence type="ECO:0000256" key="2">
    <source>
        <dbReference type="ARBA" id="ARBA00023012"/>
    </source>
</evidence>
<dbReference type="EMBL" id="BARU01025983">
    <property type="protein sequence ID" value="GAH72827.1"/>
    <property type="molecule type" value="Genomic_DNA"/>
</dbReference>
<accession>X1HTL7</accession>
<dbReference type="InterPro" id="IPR011006">
    <property type="entry name" value="CheY-like_superfamily"/>
</dbReference>
<dbReference type="PANTHER" id="PTHR44591:SF14">
    <property type="entry name" value="PROTEIN PILG"/>
    <property type="match status" value="1"/>
</dbReference>